<accession>A0A1B3SN04</accession>
<reference evidence="1" key="1">
    <citation type="journal article" date="2014" name="Mol. Microbiol.">
        <title>Inter-viral conflicts that exploit host CRISPR immune systems of Sulfolobus.</title>
        <authorList>
            <person name="Erdmann S."/>
            <person name="Le Moine Bauer S."/>
            <person name="Garrett R.A."/>
        </authorList>
    </citation>
    <scope>NUCLEOTIDE SEQUENCE [LARGE SCALE GENOMIC DNA]</scope>
    <source>
        <strain evidence="1">SIRV3</strain>
    </source>
</reference>
<dbReference type="KEGG" id="vg:28721296"/>
<evidence type="ECO:0000313" key="2">
    <source>
        <dbReference type="Proteomes" id="UP000202470"/>
    </source>
</evidence>
<evidence type="ECO:0008006" key="3">
    <source>
        <dbReference type="Google" id="ProtNLM"/>
    </source>
</evidence>
<sequence>MNKDMEEVIDTVQRLIQENIIGEKVVSFENSIDLHIQEFEWVIEVLIYADVKHYWFTIGREKKRYDIFIFDNTRELKRIIIESHFNVERIFIDSIQLIRYPR</sequence>
<name>A0A1B3SN04_9VIRU</name>
<reference evidence="1" key="2">
    <citation type="submission" date="2016-08" db="EMBL/GenBank/DDBJ databases">
        <authorList>
            <person name="Erdmann S."/>
            <person name="Le Moine Bauer S."/>
            <person name="Garrett R.A."/>
        </authorList>
    </citation>
    <scope>NUCLEOTIDE SEQUENCE</scope>
    <source>
        <strain evidence="1">SIRV3</strain>
    </source>
</reference>
<proteinExistence type="predicted"/>
<organism evidence="1">
    <name type="scientific">Sulfolobus islandicus rod-shaped virus 3</name>
    <dbReference type="NCBI Taxonomy" id="2848124"/>
    <lineage>
        <taxon>Viruses</taxon>
        <taxon>Adnaviria</taxon>
        <taxon>Zilligvirae</taxon>
        <taxon>Taleaviricota</taxon>
        <taxon>Tokiviricetes</taxon>
        <taxon>Ligamenvirales</taxon>
        <taxon>Rudiviridae</taxon>
        <taxon>Icerudivirus</taxon>
        <taxon>Icerudivirus gunnuhverense</taxon>
        <taxon>Icerudivirus SIRV3</taxon>
    </lineage>
</organism>
<dbReference type="EMBL" id="KX712143">
    <property type="protein sequence ID" value="AOG61563.1"/>
    <property type="molecule type" value="Genomic_DNA"/>
</dbReference>
<protein>
    <recommendedName>
        <fullName evidence="3">XisI protein</fullName>
    </recommendedName>
</protein>
<dbReference type="OrthoDB" id="35493at10239"/>
<keyword evidence="2" id="KW-1185">Reference proteome</keyword>
<evidence type="ECO:0000313" key="1">
    <source>
        <dbReference type="EMBL" id="AOG61563.1"/>
    </source>
</evidence>
<dbReference type="Proteomes" id="UP000202470">
    <property type="component" value="Segment"/>
</dbReference>